<name>A0A6J7QC07_9ZZZZ</name>
<dbReference type="EMBL" id="CAFBOZ010000219">
    <property type="protein sequence ID" value="CAB5015290.1"/>
    <property type="molecule type" value="Genomic_DNA"/>
</dbReference>
<protein>
    <submittedName>
        <fullName evidence="1">Unannotated protein</fullName>
    </submittedName>
</protein>
<accession>A0A6J7QC07</accession>
<dbReference type="AlphaFoldDB" id="A0A6J7QC07"/>
<gene>
    <name evidence="1" type="ORF">UFOPK3992_01426</name>
</gene>
<sequence length="77" mass="8524">MRYSVTVRSMRIECRNASKCSRGMSQRRTVSTTALHTGSSLWPRLTSLRKASPHVTSQSAFCCSVRVLDRSSTISSA</sequence>
<proteinExistence type="predicted"/>
<reference evidence="1" key="1">
    <citation type="submission" date="2020-05" db="EMBL/GenBank/DDBJ databases">
        <authorList>
            <person name="Chiriac C."/>
            <person name="Salcher M."/>
            <person name="Ghai R."/>
            <person name="Kavagutti S V."/>
        </authorList>
    </citation>
    <scope>NUCLEOTIDE SEQUENCE</scope>
</reference>
<evidence type="ECO:0000313" key="1">
    <source>
        <dbReference type="EMBL" id="CAB5015290.1"/>
    </source>
</evidence>
<organism evidence="1">
    <name type="scientific">freshwater metagenome</name>
    <dbReference type="NCBI Taxonomy" id="449393"/>
    <lineage>
        <taxon>unclassified sequences</taxon>
        <taxon>metagenomes</taxon>
        <taxon>ecological metagenomes</taxon>
    </lineage>
</organism>